<protein>
    <submittedName>
        <fullName evidence="2">Uncharacterized protein</fullName>
    </submittedName>
</protein>
<organism evidence="2 3">
    <name type="scientific">Heracleum sosnowskyi</name>
    <dbReference type="NCBI Taxonomy" id="360622"/>
    <lineage>
        <taxon>Eukaryota</taxon>
        <taxon>Viridiplantae</taxon>
        <taxon>Streptophyta</taxon>
        <taxon>Embryophyta</taxon>
        <taxon>Tracheophyta</taxon>
        <taxon>Spermatophyta</taxon>
        <taxon>Magnoliopsida</taxon>
        <taxon>eudicotyledons</taxon>
        <taxon>Gunneridae</taxon>
        <taxon>Pentapetalae</taxon>
        <taxon>asterids</taxon>
        <taxon>campanulids</taxon>
        <taxon>Apiales</taxon>
        <taxon>Apiaceae</taxon>
        <taxon>Apioideae</taxon>
        <taxon>apioid superclade</taxon>
        <taxon>Tordylieae</taxon>
        <taxon>Tordyliinae</taxon>
        <taxon>Heracleum</taxon>
    </lineage>
</organism>
<evidence type="ECO:0000313" key="3">
    <source>
        <dbReference type="Proteomes" id="UP001237642"/>
    </source>
</evidence>
<proteinExistence type="predicted"/>
<keyword evidence="3" id="KW-1185">Reference proteome</keyword>
<accession>A0AAD8IMI8</accession>
<dbReference type="EMBL" id="JAUIZM010000004">
    <property type="protein sequence ID" value="KAK1388719.1"/>
    <property type="molecule type" value="Genomic_DNA"/>
</dbReference>
<reference evidence="2" key="2">
    <citation type="submission" date="2023-05" db="EMBL/GenBank/DDBJ databases">
        <authorList>
            <person name="Schelkunov M.I."/>
        </authorList>
    </citation>
    <scope>NUCLEOTIDE SEQUENCE</scope>
    <source>
        <strain evidence="2">Hsosn_3</strain>
        <tissue evidence="2">Leaf</tissue>
    </source>
</reference>
<keyword evidence="1" id="KW-1133">Transmembrane helix</keyword>
<reference evidence="2" key="1">
    <citation type="submission" date="2023-02" db="EMBL/GenBank/DDBJ databases">
        <title>Genome of toxic invasive species Heracleum sosnowskyi carries increased number of genes despite the absence of recent whole-genome duplications.</title>
        <authorList>
            <person name="Schelkunov M."/>
            <person name="Shtratnikova V."/>
            <person name="Makarenko M."/>
            <person name="Klepikova A."/>
            <person name="Omelchenko D."/>
            <person name="Novikova G."/>
            <person name="Obukhova E."/>
            <person name="Bogdanov V."/>
            <person name="Penin A."/>
            <person name="Logacheva M."/>
        </authorList>
    </citation>
    <scope>NUCLEOTIDE SEQUENCE</scope>
    <source>
        <strain evidence="2">Hsosn_3</strain>
        <tissue evidence="2">Leaf</tissue>
    </source>
</reference>
<keyword evidence="1" id="KW-0812">Transmembrane</keyword>
<sequence>MVINDLLLRQTVNWSKIIICIRLIVLSFEEKRSQIASYFGARSAGDALLVCADTLVVTFSLYRSDPAQNHRKTPTGPGRFFDFIWCLELLYLLIYFTTYLSFVQF</sequence>
<comment type="caution">
    <text evidence="2">The sequence shown here is derived from an EMBL/GenBank/DDBJ whole genome shotgun (WGS) entry which is preliminary data.</text>
</comment>
<evidence type="ECO:0000313" key="2">
    <source>
        <dbReference type="EMBL" id="KAK1388719.1"/>
    </source>
</evidence>
<dbReference type="Proteomes" id="UP001237642">
    <property type="component" value="Unassembled WGS sequence"/>
</dbReference>
<dbReference type="AlphaFoldDB" id="A0AAD8IMI8"/>
<feature type="transmembrane region" description="Helical" evidence="1">
    <location>
        <begin position="80"/>
        <end position="102"/>
    </location>
</feature>
<name>A0AAD8IMI8_9APIA</name>
<gene>
    <name evidence="2" type="ORF">POM88_016897</name>
</gene>
<evidence type="ECO:0000256" key="1">
    <source>
        <dbReference type="SAM" id="Phobius"/>
    </source>
</evidence>
<keyword evidence="1" id="KW-0472">Membrane</keyword>